<evidence type="ECO:0000256" key="14">
    <source>
        <dbReference type="SAM" id="Coils"/>
    </source>
</evidence>
<dbReference type="Gene3D" id="1.10.287.130">
    <property type="match status" value="1"/>
</dbReference>
<evidence type="ECO:0000256" key="16">
    <source>
        <dbReference type="SAM" id="SignalP"/>
    </source>
</evidence>
<dbReference type="AlphaFoldDB" id="A0AB39UV14"/>
<dbReference type="InterPro" id="IPR005467">
    <property type="entry name" value="His_kinase_dom"/>
</dbReference>
<dbReference type="SMART" id="SM00388">
    <property type="entry name" value="HisKA"/>
    <property type="match status" value="1"/>
</dbReference>
<evidence type="ECO:0000313" key="19">
    <source>
        <dbReference type="EMBL" id="XDT71847.1"/>
    </source>
</evidence>
<evidence type="ECO:0000256" key="15">
    <source>
        <dbReference type="SAM" id="Phobius"/>
    </source>
</evidence>
<dbReference type="FunFam" id="3.30.565.10:FF:000010">
    <property type="entry name" value="Sensor histidine kinase RcsC"/>
    <property type="match status" value="1"/>
</dbReference>
<comment type="subcellular location">
    <subcellularLocation>
        <location evidence="2">Membrane</location>
    </subcellularLocation>
</comment>
<evidence type="ECO:0000256" key="12">
    <source>
        <dbReference type="ARBA" id="ARBA00023136"/>
    </source>
</evidence>
<dbReference type="SMART" id="SM00448">
    <property type="entry name" value="REC"/>
    <property type="match status" value="1"/>
</dbReference>
<dbReference type="SUPFAM" id="SSF47384">
    <property type="entry name" value="Homodimeric domain of signal transducing histidine kinase"/>
    <property type="match status" value="1"/>
</dbReference>
<evidence type="ECO:0000256" key="2">
    <source>
        <dbReference type="ARBA" id="ARBA00004370"/>
    </source>
</evidence>
<dbReference type="GO" id="GO:0000155">
    <property type="term" value="F:phosphorelay sensor kinase activity"/>
    <property type="evidence" value="ECO:0007669"/>
    <property type="project" value="InterPro"/>
</dbReference>
<evidence type="ECO:0000259" key="17">
    <source>
        <dbReference type="PROSITE" id="PS50109"/>
    </source>
</evidence>
<keyword evidence="16" id="KW-0732">Signal</keyword>
<feature type="chain" id="PRO_5044239140" description="histidine kinase" evidence="16">
    <location>
        <begin position="20"/>
        <end position="813"/>
    </location>
</feature>
<evidence type="ECO:0000256" key="1">
    <source>
        <dbReference type="ARBA" id="ARBA00000085"/>
    </source>
</evidence>
<dbReference type="EC" id="2.7.13.3" evidence="3"/>
<evidence type="ECO:0000256" key="6">
    <source>
        <dbReference type="ARBA" id="ARBA00022692"/>
    </source>
</evidence>
<dbReference type="PROSITE" id="PS50110">
    <property type="entry name" value="RESPONSE_REGULATORY"/>
    <property type="match status" value="1"/>
</dbReference>
<proteinExistence type="predicted"/>
<dbReference type="InterPro" id="IPR001789">
    <property type="entry name" value="Sig_transdc_resp-reg_receiver"/>
</dbReference>
<evidence type="ECO:0000256" key="13">
    <source>
        <dbReference type="PROSITE-ProRule" id="PRU00169"/>
    </source>
</evidence>
<keyword evidence="4 13" id="KW-0597">Phosphoprotein</keyword>
<dbReference type="InterPro" id="IPR001638">
    <property type="entry name" value="Solute-binding_3/MltF_N"/>
</dbReference>
<dbReference type="InterPro" id="IPR036097">
    <property type="entry name" value="HisK_dim/P_sf"/>
</dbReference>
<keyword evidence="14" id="KW-0175">Coiled coil</keyword>
<dbReference type="GO" id="GO:0009927">
    <property type="term" value="F:histidine phosphotransfer kinase activity"/>
    <property type="evidence" value="ECO:0007669"/>
    <property type="project" value="TreeGrafter"/>
</dbReference>
<dbReference type="CDD" id="cd16922">
    <property type="entry name" value="HATPase_EvgS-ArcB-TorS-like"/>
    <property type="match status" value="1"/>
</dbReference>
<evidence type="ECO:0000259" key="18">
    <source>
        <dbReference type="PROSITE" id="PS50110"/>
    </source>
</evidence>
<feature type="signal peptide" evidence="16">
    <location>
        <begin position="1"/>
        <end position="19"/>
    </location>
</feature>
<keyword evidence="7" id="KW-0547">Nucleotide-binding</keyword>
<feature type="domain" description="Histidine kinase" evidence="17">
    <location>
        <begin position="341"/>
        <end position="564"/>
    </location>
</feature>
<dbReference type="GO" id="GO:0005524">
    <property type="term" value="F:ATP binding"/>
    <property type="evidence" value="ECO:0007669"/>
    <property type="project" value="UniProtKB-KW"/>
</dbReference>
<feature type="transmembrane region" description="Helical" evidence="15">
    <location>
        <begin position="271"/>
        <end position="290"/>
    </location>
</feature>
<dbReference type="Pfam" id="PF00072">
    <property type="entry name" value="Response_reg"/>
    <property type="match status" value="1"/>
</dbReference>
<feature type="coiled-coil region" evidence="14">
    <location>
        <begin position="300"/>
        <end position="334"/>
    </location>
</feature>
<dbReference type="SMART" id="SM00387">
    <property type="entry name" value="HATPase_c"/>
    <property type="match status" value="1"/>
</dbReference>
<gene>
    <name evidence="19" type="ORF">AAIA72_13695</name>
</gene>
<dbReference type="InterPro" id="IPR003594">
    <property type="entry name" value="HATPase_dom"/>
</dbReference>
<comment type="catalytic activity">
    <reaction evidence="1">
        <text>ATP + protein L-histidine = ADP + protein N-phospho-L-histidine.</text>
        <dbReference type="EC" id="2.7.13.3"/>
    </reaction>
</comment>
<dbReference type="Pfam" id="PF00497">
    <property type="entry name" value="SBP_bac_3"/>
    <property type="match status" value="1"/>
</dbReference>
<keyword evidence="8" id="KW-0418">Kinase</keyword>
<organism evidence="19">
    <name type="scientific">Thermohahella caldifontis</name>
    <dbReference type="NCBI Taxonomy" id="3142973"/>
    <lineage>
        <taxon>Bacteria</taxon>
        <taxon>Pseudomonadati</taxon>
        <taxon>Pseudomonadota</taxon>
        <taxon>Gammaproteobacteria</taxon>
        <taxon>Oceanospirillales</taxon>
        <taxon>Hahellaceae</taxon>
        <taxon>Thermohahella</taxon>
    </lineage>
</organism>
<dbReference type="Gene3D" id="3.40.50.2300">
    <property type="match status" value="1"/>
</dbReference>
<keyword evidence="10 15" id="KW-1133">Transmembrane helix</keyword>
<dbReference type="PROSITE" id="PS50109">
    <property type="entry name" value="HIS_KIN"/>
    <property type="match status" value="1"/>
</dbReference>
<feature type="modified residue" description="4-aspartylphosphate" evidence="13">
    <location>
        <position position="637"/>
    </location>
</feature>
<sequence>MILRFLLLLCLVLPASVTAEEDVTPADLLTPFEREWLQQHPNIRMAGHPHWPPFEMFDEEESYQGMVADYVRLVEERLGYTFTHVHYNSWTDTLDAMAEHQVDVLASVAITPRREGRMLFTDTFFNFPIVMAVRDDMPFVGALEELDNERVAVVKDYATADYLLISHPNLNMEFVRSLEEGLLKLSNGEVDVLISNIPSISYLVNQLGLSNIKITGITPYTYEVAMGVRQDWPILVNILNKALGSITEAEHEAIYKKWIRFSYEQRIDYALVWRIVAVAAIVVFIFLYWNRKLSREVSERIRSEEALRRSEDKLRQAMRQAEHLAKEAEAANRAKSEFLANMSHEIRTPMNAVIGYTELLENEVTGERQRSYLEAIKKGSRALLTIINDILDLSKIESGKMHLEWVPVNPRRLIEDIAHIFSARIQQKGLKFDVVIDPDLPETLLLDEVRLRQILFNLLANAIKFTHEGHIRLTIAAPADPQDNRRVELVITVEDTGIGIAPDQQQRIFQAFEQHEGQSNRQYGGTGLGLAISKKLVEMMNGHIGVISAPGKGSRFEVRLHQVAVSDRPEIRPVSDEPVQVPDFAPGTLLVADDVELNRVLLREHFAGTPVRILEAVDGEQCVSMARQHKPDLILMDLRMPRLDGRDAIRLLKSDRRTRNIPVIALTGSAVADEMPRVRQLGFADALRKPVERSVLFAVVSRYLPKRDTGSRPKHARSDSTPKLSLRQLTDILTGPVREEWEAIRDSGDLARIQAFAKNLESLAQQAADEPLKSYAQALLSAGQQFHLKKLQNKLGEFPLQIERLTQEAHPNC</sequence>
<keyword evidence="12 15" id="KW-0472">Membrane</keyword>
<dbReference type="CDD" id="cd01007">
    <property type="entry name" value="PBP2_BvgS_HisK_like"/>
    <property type="match status" value="1"/>
</dbReference>
<dbReference type="SUPFAM" id="SSF53850">
    <property type="entry name" value="Periplasmic binding protein-like II"/>
    <property type="match status" value="1"/>
</dbReference>
<dbReference type="InterPro" id="IPR003661">
    <property type="entry name" value="HisK_dim/P_dom"/>
</dbReference>
<dbReference type="KEGG" id="tcd:AAIA72_13695"/>
<dbReference type="Pfam" id="PF02518">
    <property type="entry name" value="HATPase_c"/>
    <property type="match status" value="1"/>
</dbReference>
<dbReference type="Pfam" id="PF00512">
    <property type="entry name" value="HisKA"/>
    <property type="match status" value="1"/>
</dbReference>
<protein>
    <recommendedName>
        <fullName evidence="3">histidine kinase</fullName>
        <ecNumber evidence="3">2.7.13.3</ecNumber>
    </recommendedName>
</protein>
<dbReference type="SMART" id="SM00062">
    <property type="entry name" value="PBPb"/>
    <property type="match status" value="1"/>
</dbReference>
<dbReference type="PANTHER" id="PTHR43047">
    <property type="entry name" value="TWO-COMPONENT HISTIDINE PROTEIN KINASE"/>
    <property type="match status" value="1"/>
</dbReference>
<dbReference type="PANTHER" id="PTHR43047:SF72">
    <property type="entry name" value="OSMOSENSING HISTIDINE PROTEIN KINASE SLN1"/>
    <property type="match status" value="1"/>
</dbReference>
<dbReference type="CDD" id="cd00082">
    <property type="entry name" value="HisKA"/>
    <property type="match status" value="1"/>
</dbReference>
<dbReference type="EMBL" id="CP154858">
    <property type="protein sequence ID" value="XDT71847.1"/>
    <property type="molecule type" value="Genomic_DNA"/>
</dbReference>
<dbReference type="GO" id="GO:0005886">
    <property type="term" value="C:plasma membrane"/>
    <property type="evidence" value="ECO:0007669"/>
    <property type="project" value="TreeGrafter"/>
</dbReference>
<keyword evidence="5" id="KW-0808">Transferase</keyword>
<dbReference type="SUPFAM" id="SSF55874">
    <property type="entry name" value="ATPase domain of HSP90 chaperone/DNA topoisomerase II/histidine kinase"/>
    <property type="match status" value="1"/>
</dbReference>
<accession>A0AB39UV14</accession>
<evidence type="ECO:0000256" key="3">
    <source>
        <dbReference type="ARBA" id="ARBA00012438"/>
    </source>
</evidence>
<dbReference type="Gene3D" id="3.40.190.10">
    <property type="entry name" value="Periplasmic binding protein-like II"/>
    <property type="match status" value="2"/>
</dbReference>
<dbReference type="InterPro" id="IPR011006">
    <property type="entry name" value="CheY-like_superfamily"/>
</dbReference>
<dbReference type="PRINTS" id="PR00344">
    <property type="entry name" value="BCTRLSENSOR"/>
</dbReference>
<evidence type="ECO:0000256" key="11">
    <source>
        <dbReference type="ARBA" id="ARBA00023012"/>
    </source>
</evidence>
<evidence type="ECO:0000256" key="7">
    <source>
        <dbReference type="ARBA" id="ARBA00022741"/>
    </source>
</evidence>
<dbReference type="RefSeq" id="WP_369600871.1">
    <property type="nucleotide sequence ID" value="NZ_CP154858.1"/>
</dbReference>
<dbReference type="InterPro" id="IPR036890">
    <property type="entry name" value="HATPase_C_sf"/>
</dbReference>
<name>A0AB39UV14_9GAMM</name>
<keyword evidence="6 15" id="KW-0812">Transmembrane</keyword>
<dbReference type="SUPFAM" id="SSF52172">
    <property type="entry name" value="CheY-like"/>
    <property type="match status" value="1"/>
</dbReference>
<evidence type="ECO:0000256" key="10">
    <source>
        <dbReference type="ARBA" id="ARBA00022989"/>
    </source>
</evidence>
<evidence type="ECO:0000256" key="8">
    <source>
        <dbReference type="ARBA" id="ARBA00022777"/>
    </source>
</evidence>
<evidence type="ECO:0000256" key="4">
    <source>
        <dbReference type="ARBA" id="ARBA00022553"/>
    </source>
</evidence>
<dbReference type="Gene3D" id="3.30.565.10">
    <property type="entry name" value="Histidine kinase-like ATPase, C-terminal domain"/>
    <property type="match status" value="1"/>
</dbReference>
<keyword evidence="11" id="KW-0902">Two-component regulatory system</keyword>
<evidence type="ECO:0000256" key="9">
    <source>
        <dbReference type="ARBA" id="ARBA00022840"/>
    </source>
</evidence>
<keyword evidence="9" id="KW-0067">ATP-binding</keyword>
<dbReference type="InterPro" id="IPR004358">
    <property type="entry name" value="Sig_transdc_His_kin-like_C"/>
</dbReference>
<dbReference type="FunFam" id="1.10.287.130:FF:000004">
    <property type="entry name" value="Ethylene receptor 1"/>
    <property type="match status" value="1"/>
</dbReference>
<feature type="domain" description="Response regulatory" evidence="18">
    <location>
        <begin position="588"/>
        <end position="704"/>
    </location>
</feature>
<reference evidence="19" key="1">
    <citation type="submission" date="2024-05" db="EMBL/GenBank/DDBJ databases">
        <title>Genome sequencing of novel strain.</title>
        <authorList>
            <person name="Ganbat D."/>
            <person name="Ganbat S."/>
            <person name="Lee S.-J."/>
        </authorList>
    </citation>
    <scope>NUCLEOTIDE SEQUENCE</scope>
    <source>
        <strain evidence="19">SMD15-11</strain>
    </source>
</reference>
<evidence type="ECO:0000256" key="5">
    <source>
        <dbReference type="ARBA" id="ARBA00022679"/>
    </source>
</evidence>